<accession>A0A0F3KZ83</accession>
<feature type="domain" description="Response regulatory" evidence="4">
    <location>
        <begin position="2"/>
        <end position="116"/>
    </location>
</feature>
<dbReference type="PROSITE" id="PS50110">
    <property type="entry name" value="RESPONSE_REGULATORY"/>
    <property type="match status" value="1"/>
</dbReference>
<dbReference type="Proteomes" id="UP000033651">
    <property type="component" value="Unassembled WGS sequence"/>
</dbReference>
<evidence type="ECO:0000256" key="3">
    <source>
        <dbReference type="PROSITE-ProRule" id="PRU00169"/>
    </source>
</evidence>
<feature type="domain" description="HTH LytTR-type" evidence="5">
    <location>
        <begin position="130"/>
        <end position="234"/>
    </location>
</feature>
<dbReference type="GO" id="GO:0006355">
    <property type="term" value="P:regulation of DNA-templated transcription"/>
    <property type="evidence" value="ECO:0007669"/>
    <property type="project" value="TreeGrafter"/>
</dbReference>
<dbReference type="GO" id="GO:0000156">
    <property type="term" value="F:phosphorelay response regulator activity"/>
    <property type="evidence" value="ECO:0007669"/>
    <property type="project" value="TreeGrafter"/>
</dbReference>
<dbReference type="InterPro" id="IPR039420">
    <property type="entry name" value="WalR-like"/>
</dbReference>
<dbReference type="InterPro" id="IPR011006">
    <property type="entry name" value="CheY-like_superfamily"/>
</dbReference>
<dbReference type="PROSITE" id="PS50930">
    <property type="entry name" value="HTH_LYTTR"/>
    <property type="match status" value="1"/>
</dbReference>
<dbReference type="PATRIC" id="fig|345309.4.peg.3855"/>
<evidence type="ECO:0000256" key="1">
    <source>
        <dbReference type="ARBA" id="ARBA00023012"/>
    </source>
</evidence>
<dbReference type="GO" id="GO:0000976">
    <property type="term" value="F:transcription cis-regulatory region binding"/>
    <property type="evidence" value="ECO:0007669"/>
    <property type="project" value="TreeGrafter"/>
</dbReference>
<organism evidence="6 7">
    <name type="scientific">Luteibacter yeojuensis</name>
    <dbReference type="NCBI Taxonomy" id="345309"/>
    <lineage>
        <taxon>Bacteria</taxon>
        <taxon>Pseudomonadati</taxon>
        <taxon>Pseudomonadota</taxon>
        <taxon>Gammaproteobacteria</taxon>
        <taxon>Lysobacterales</taxon>
        <taxon>Rhodanobacteraceae</taxon>
        <taxon>Luteibacter</taxon>
    </lineage>
</organism>
<dbReference type="AlphaFoldDB" id="A0A0F3KZ83"/>
<dbReference type="InterPro" id="IPR001789">
    <property type="entry name" value="Sig_transdc_resp-reg_receiver"/>
</dbReference>
<protein>
    <submittedName>
        <fullName evidence="6">LytTR family transcriptional regulator</fullName>
    </submittedName>
</protein>
<feature type="modified residue" description="4-aspartylphosphate" evidence="3">
    <location>
        <position position="53"/>
    </location>
</feature>
<evidence type="ECO:0000259" key="4">
    <source>
        <dbReference type="PROSITE" id="PS50110"/>
    </source>
</evidence>
<dbReference type="Gene3D" id="2.40.50.1020">
    <property type="entry name" value="LytTr DNA-binding domain"/>
    <property type="match status" value="1"/>
</dbReference>
<evidence type="ECO:0000313" key="6">
    <source>
        <dbReference type="EMBL" id="KJV36565.1"/>
    </source>
</evidence>
<dbReference type="Pfam" id="PF00072">
    <property type="entry name" value="Response_reg"/>
    <property type="match status" value="1"/>
</dbReference>
<dbReference type="GO" id="GO:0032993">
    <property type="term" value="C:protein-DNA complex"/>
    <property type="evidence" value="ECO:0007669"/>
    <property type="project" value="TreeGrafter"/>
</dbReference>
<evidence type="ECO:0000256" key="2">
    <source>
        <dbReference type="ARBA" id="ARBA00023125"/>
    </source>
</evidence>
<gene>
    <name evidence="6" type="ORF">VI08_04255</name>
</gene>
<dbReference type="SUPFAM" id="SSF52172">
    <property type="entry name" value="CheY-like"/>
    <property type="match status" value="1"/>
</dbReference>
<dbReference type="Pfam" id="PF04397">
    <property type="entry name" value="LytTR"/>
    <property type="match status" value="1"/>
</dbReference>
<dbReference type="SMART" id="SM00850">
    <property type="entry name" value="LytTR"/>
    <property type="match status" value="1"/>
</dbReference>
<comment type="caution">
    <text evidence="6">The sequence shown here is derived from an EMBL/GenBank/DDBJ whole genome shotgun (WGS) entry which is preliminary data.</text>
</comment>
<keyword evidence="1" id="KW-0902">Two-component regulatory system</keyword>
<dbReference type="RefSeq" id="WP_045828307.1">
    <property type="nucleotide sequence ID" value="NZ_JZRB01000007.1"/>
</dbReference>
<dbReference type="OrthoDB" id="236568at2"/>
<dbReference type="PANTHER" id="PTHR48111">
    <property type="entry name" value="REGULATOR OF RPOS"/>
    <property type="match status" value="1"/>
</dbReference>
<dbReference type="GO" id="GO:0005829">
    <property type="term" value="C:cytosol"/>
    <property type="evidence" value="ECO:0007669"/>
    <property type="project" value="TreeGrafter"/>
</dbReference>
<dbReference type="Gene3D" id="3.40.50.2300">
    <property type="match status" value="1"/>
</dbReference>
<evidence type="ECO:0000313" key="7">
    <source>
        <dbReference type="Proteomes" id="UP000033651"/>
    </source>
</evidence>
<sequence>MRVLVADDEPLARARLASLLARRSDVELVGSVADGDAALAACASERPDVLLLDIEMPGLSGTAVAAKLAAMPSRPLVVFCTAYEQHALSAFDVGAVDYLLKPVRAERLDEALDRAAARLTPTQPARGAWLRARSGNDEVRIPLADVLLLVAGEKYVTIEHVGGSRLIDDSLRQLEAALGDRVIRLHRNCLVPRERLTGLRTLADGRVLARLAGTESAPEVSRRNLPAVRQLLRSDN</sequence>
<dbReference type="SMART" id="SM00448">
    <property type="entry name" value="REC"/>
    <property type="match status" value="1"/>
</dbReference>
<evidence type="ECO:0000259" key="5">
    <source>
        <dbReference type="PROSITE" id="PS50930"/>
    </source>
</evidence>
<dbReference type="EMBL" id="JZRB01000007">
    <property type="protein sequence ID" value="KJV36565.1"/>
    <property type="molecule type" value="Genomic_DNA"/>
</dbReference>
<keyword evidence="3" id="KW-0597">Phosphoprotein</keyword>
<proteinExistence type="predicted"/>
<dbReference type="PANTHER" id="PTHR48111:SF3">
    <property type="entry name" value="TRANSCRIPTIONAL REGULATORY PROTEIN BTSR"/>
    <property type="match status" value="1"/>
</dbReference>
<name>A0A0F3KZ83_9GAMM</name>
<reference evidence="6 7" key="1">
    <citation type="submission" date="2015-03" db="EMBL/GenBank/DDBJ databases">
        <title>Draft genome sequence of Luteibacter yeojuensis strain SU11.</title>
        <authorList>
            <person name="Sulaiman J."/>
            <person name="Priya K."/>
            <person name="Chan K.-G."/>
        </authorList>
    </citation>
    <scope>NUCLEOTIDE SEQUENCE [LARGE SCALE GENOMIC DNA]</scope>
    <source>
        <strain evidence="6 7">SU11</strain>
    </source>
</reference>
<dbReference type="InterPro" id="IPR007492">
    <property type="entry name" value="LytTR_DNA-bd_dom"/>
</dbReference>
<keyword evidence="7" id="KW-1185">Reference proteome</keyword>
<keyword evidence="2" id="KW-0238">DNA-binding</keyword>